<dbReference type="Proteomes" id="UP000823201">
    <property type="component" value="Unassembled WGS sequence"/>
</dbReference>
<keyword evidence="2" id="KW-0946">Virion</keyword>
<name>A0ABS2Q7Q8_9BACL</name>
<dbReference type="Pfam" id="PF12652">
    <property type="entry name" value="CotJB"/>
    <property type="match status" value="1"/>
</dbReference>
<dbReference type="InterPro" id="IPR024207">
    <property type="entry name" value="CotJB_dom"/>
</dbReference>
<reference evidence="2 3" key="1">
    <citation type="submission" date="2021-01" db="EMBL/GenBank/DDBJ databases">
        <title>Genomic Encyclopedia of Type Strains, Phase IV (KMG-IV): sequencing the most valuable type-strain genomes for metagenomic binning, comparative biology and taxonomic classification.</title>
        <authorList>
            <person name="Goeker M."/>
        </authorList>
    </citation>
    <scope>NUCLEOTIDE SEQUENCE [LARGE SCALE GENOMIC DNA]</scope>
    <source>
        <strain evidence="2 3">DSM 100968</strain>
    </source>
</reference>
<proteinExistence type="predicted"/>
<feature type="domain" description="Protein CotJB" evidence="1">
    <location>
        <begin position="15"/>
        <end position="88"/>
    </location>
</feature>
<keyword evidence="3" id="KW-1185">Reference proteome</keyword>
<comment type="caution">
    <text evidence="2">The sequence shown here is derived from an EMBL/GenBank/DDBJ whole genome shotgun (WGS) entry which is preliminary data.</text>
</comment>
<keyword evidence="2" id="KW-0167">Capsid protein</keyword>
<dbReference type="InterPro" id="IPR016571">
    <property type="entry name" value="Spore_coat_assembly_CotJB"/>
</dbReference>
<dbReference type="EMBL" id="JAFBEV010000009">
    <property type="protein sequence ID" value="MBM7657824.1"/>
    <property type="molecule type" value="Genomic_DNA"/>
</dbReference>
<gene>
    <name evidence="2" type="ORF">JOC27_001274</name>
</gene>
<dbReference type="PIRSF" id="PIRSF010606">
    <property type="entry name" value="Spore_coat_CotJB"/>
    <property type="match status" value="1"/>
</dbReference>
<protein>
    <submittedName>
        <fullName evidence="2">Spore coat protein JB</fullName>
    </submittedName>
</protein>
<evidence type="ECO:0000313" key="3">
    <source>
        <dbReference type="Proteomes" id="UP000823201"/>
    </source>
</evidence>
<evidence type="ECO:0000313" key="2">
    <source>
        <dbReference type="EMBL" id="MBM7657824.1"/>
    </source>
</evidence>
<organism evidence="2 3">
    <name type="scientific">Sporolactobacillus spathodeae</name>
    <dbReference type="NCBI Taxonomy" id="1465502"/>
    <lineage>
        <taxon>Bacteria</taxon>
        <taxon>Bacillati</taxon>
        <taxon>Bacillota</taxon>
        <taxon>Bacilli</taxon>
        <taxon>Bacillales</taxon>
        <taxon>Sporolactobacillaceae</taxon>
        <taxon>Sporolactobacillus</taxon>
    </lineage>
</organism>
<evidence type="ECO:0000259" key="1">
    <source>
        <dbReference type="Pfam" id="PF12652"/>
    </source>
</evidence>
<sequence length="89" mass="10590">MSRQNPLPPEYYDELHALQAIDFTLVELNLYLDTHPDDLETLKQFNSTALKSREMTEAFEKKYGPLQNFGHSFSAYPWQWKEAPWPWQV</sequence>
<accession>A0ABS2Q7Q8</accession>